<dbReference type="GO" id="GO:0005829">
    <property type="term" value="C:cytosol"/>
    <property type="evidence" value="ECO:0007669"/>
    <property type="project" value="TreeGrafter"/>
</dbReference>
<dbReference type="Proteomes" id="UP000664303">
    <property type="component" value="Unassembled WGS sequence"/>
</dbReference>
<evidence type="ECO:0000259" key="4">
    <source>
        <dbReference type="PROSITE" id="PS01124"/>
    </source>
</evidence>
<keyword evidence="3" id="KW-0804">Transcription</keyword>
<proteinExistence type="predicted"/>
<sequence length="360" mass="40752">MTPGSVSKDREALQAQCSDRQMEPTLSPRFITYVRDHLMDRGMDPSDLFLSCGLDIDRCDEFDKPLPVPTVCRLLEGAARCSDNSTLGLDMARSYHYEASSLLILAVVSASNVAEGIRCLCRYDRFVDTAIETRFDFDEHHAEFAHRTLANQGVEARQLNEYLSAFLVQALGTATRRQMPIIEASFTHADAGNRAALEAFFNAPVRFGTAENMLRFDSAFLRERFYTSHSLLHDVLTQALRTYFGSKHSGQGIVDILCRELIRVGGDEAVTLERIAERLAMSPRTLRRRLADEGYSFQEVKKMAREKRAKYYLSQTNMPLSEIAFELGYSELSAFSRAFRSWVGQTPQAYREHSATLLRP</sequence>
<dbReference type="EMBL" id="JAFKCZ010000008">
    <property type="protein sequence ID" value="MBN7797338.1"/>
    <property type="molecule type" value="Genomic_DNA"/>
</dbReference>
<dbReference type="PANTHER" id="PTHR47894">
    <property type="entry name" value="HTH-TYPE TRANSCRIPTIONAL REGULATOR GADX"/>
    <property type="match status" value="1"/>
</dbReference>
<evidence type="ECO:0000256" key="2">
    <source>
        <dbReference type="ARBA" id="ARBA00023125"/>
    </source>
</evidence>
<dbReference type="InterPro" id="IPR018060">
    <property type="entry name" value="HTH_AraC"/>
</dbReference>
<organism evidence="5 6">
    <name type="scientific">Parahaliea mediterranea</name>
    <dbReference type="NCBI Taxonomy" id="651086"/>
    <lineage>
        <taxon>Bacteria</taxon>
        <taxon>Pseudomonadati</taxon>
        <taxon>Pseudomonadota</taxon>
        <taxon>Gammaproteobacteria</taxon>
        <taxon>Cellvibrionales</taxon>
        <taxon>Halieaceae</taxon>
        <taxon>Parahaliea</taxon>
    </lineage>
</organism>
<dbReference type="PROSITE" id="PS01124">
    <property type="entry name" value="HTH_ARAC_FAMILY_2"/>
    <property type="match status" value="1"/>
</dbReference>
<dbReference type="Pfam" id="PF12833">
    <property type="entry name" value="HTH_18"/>
    <property type="match status" value="1"/>
</dbReference>
<name>A0A939DFX0_9GAMM</name>
<evidence type="ECO:0000313" key="5">
    <source>
        <dbReference type="EMBL" id="MBN7797338.1"/>
    </source>
</evidence>
<dbReference type="Pfam" id="PF12625">
    <property type="entry name" value="Arabinose_bd"/>
    <property type="match status" value="1"/>
</dbReference>
<evidence type="ECO:0000256" key="3">
    <source>
        <dbReference type="ARBA" id="ARBA00023163"/>
    </source>
</evidence>
<dbReference type="PANTHER" id="PTHR47894:SF1">
    <property type="entry name" value="HTH-TYPE TRANSCRIPTIONAL REGULATOR VQSM"/>
    <property type="match status" value="1"/>
</dbReference>
<evidence type="ECO:0000256" key="1">
    <source>
        <dbReference type="ARBA" id="ARBA00023015"/>
    </source>
</evidence>
<dbReference type="InterPro" id="IPR020449">
    <property type="entry name" value="Tscrpt_reg_AraC-type_HTH"/>
</dbReference>
<dbReference type="InterPro" id="IPR032687">
    <property type="entry name" value="AraC-type_N"/>
</dbReference>
<protein>
    <submittedName>
        <fullName evidence="5">AraC family transcriptional regulator</fullName>
    </submittedName>
</protein>
<dbReference type="AlphaFoldDB" id="A0A939DFX0"/>
<keyword evidence="6" id="KW-1185">Reference proteome</keyword>
<keyword evidence="2" id="KW-0238">DNA-binding</keyword>
<dbReference type="RefSeq" id="WP_206560788.1">
    <property type="nucleotide sequence ID" value="NZ_JAFKCZ010000008.1"/>
</dbReference>
<comment type="caution">
    <text evidence="5">The sequence shown here is derived from an EMBL/GenBank/DDBJ whole genome shotgun (WGS) entry which is preliminary data.</text>
</comment>
<reference evidence="5" key="1">
    <citation type="submission" date="2021-02" db="EMBL/GenBank/DDBJ databases">
        <title>PHA producing bacteria isolated from coastal sediment in Guangdong, Shenzhen.</title>
        <authorList>
            <person name="Zheng W."/>
            <person name="Yu S."/>
            <person name="Huang Y."/>
        </authorList>
    </citation>
    <scope>NUCLEOTIDE SEQUENCE</scope>
    <source>
        <strain evidence="5">TN14-10</strain>
    </source>
</reference>
<feature type="domain" description="HTH araC/xylS-type" evidence="4">
    <location>
        <begin position="251"/>
        <end position="353"/>
    </location>
</feature>
<dbReference type="SMART" id="SM00342">
    <property type="entry name" value="HTH_ARAC"/>
    <property type="match status" value="1"/>
</dbReference>
<accession>A0A939DFX0</accession>
<evidence type="ECO:0000313" key="6">
    <source>
        <dbReference type="Proteomes" id="UP000664303"/>
    </source>
</evidence>
<dbReference type="PRINTS" id="PR00032">
    <property type="entry name" value="HTHARAC"/>
</dbReference>
<dbReference type="SUPFAM" id="SSF46689">
    <property type="entry name" value="Homeodomain-like"/>
    <property type="match status" value="1"/>
</dbReference>
<dbReference type="GO" id="GO:0000976">
    <property type="term" value="F:transcription cis-regulatory region binding"/>
    <property type="evidence" value="ECO:0007669"/>
    <property type="project" value="TreeGrafter"/>
</dbReference>
<dbReference type="InterPro" id="IPR009057">
    <property type="entry name" value="Homeodomain-like_sf"/>
</dbReference>
<dbReference type="GO" id="GO:0003700">
    <property type="term" value="F:DNA-binding transcription factor activity"/>
    <property type="evidence" value="ECO:0007669"/>
    <property type="project" value="InterPro"/>
</dbReference>
<keyword evidence="1" id="KW-0805">Transcription regulation</keyword>
<dbReference type="Gene3D" id="1.10.10.60">
    <property type="entry name" value="Homeodomain-like"/>
    <property type="match status" value="1"/>
</dbReference>
<gene>
    <name evidence="5" type="ORF">JYP50_12090</name>
</gene>